<evidence type="ECO:0000256" key="8">
    <source>
        <dbReference type="ARBA" id="ARBA00023328"/>
    </source>
</evidence>
<organism evidence="13 14">
    <name type="scientific">Rhodotorula graminis (strain WP1)</name>
    <dbReference type="NCBI Taxonomy" id="578459"/>
    <lineage>
        <taxon>Eukaryota</taxon>
        <taxon>Fungi</taxon>
        <taxon>Dikarya</taxon>
        <taxon>Basidiomycota</taxon>
        <taxon>Pucciniomycotina</taxon>
        <taxon>Microbotryomycetes</taxon>
        <taxon>Sporidiobolales</taxon>
        <taxon>Sporidiobolaceae</taxon>
        <taxon>Rhodotorula</taxon>
    </lineage>
</organism>
<evidence type="ECO:0000313" key="13">
    <source>
        <dbReference type="EMBL" id="KPV73544.1"/>
    </source>
</evidence>
<evidence type="ECO:0000259" key="12">
    <source>
        <dbReference type="Pfam" id="PF08234"/>
    </source>
</evidence>
<dbReference type="EMBL" id="KQ474082">
    <property type="protein sequence ID" value="KPV73544.1"/>
    <property type="molecule type" value="Genomic_DNA"/>
</dbReference>
<feature type="compositionally biased region" description="Polar residues" evidence="11">
    <location>
        <begin position="32"/>
        <end position="44"/>
    </location>
</feature>
<gene>
    <name evidence="13" type="ORF">RHOBADRAFT_45505</name>
</gene>
<feature type="compositionally biased region" description="Basic and acidic residues" evidence="11">
    <location>
        <begin position="313"/>
        <end position="338"/>
    </location>
</feature>
<keyword evidence="3 9" id="KW-0132">Cell division</keyword>
<reference evidence="13 14" key="1">
    <citation type="journal article" date="2015" name="Front. Microbiol.">
        <title>Genome sequence of the plant growth promoting endophytic yeast Rhodotorula graminis WP1.</title>
        <authorList>
            <person name="Firrincieli A."/>
            <person name="Otillar R."/>
            <person name="Salamov A."/>
            <person name="Schmutz J."/>
            <person name="Khan Z."/>
            <person name="Redman R.S."/>
            <person name="Fleck N.D."/>
            <person name="Lindquist E."/>
            <person name="Grigoriev I.V."/>
            <person name="Doty S.L."/>
        </authorList>
    </citation>
    <scope>NUCLEOTIDE SEQUENCE [LARGE SCALE GENOMIC DNA]</scope>
    <source>
        <strain evidence="13 14">WP1</strain>
    </source>
</reference>
<proteinExistence type="inferred from homology"/>
<dbReference type="GO" id="GO:0007059">
    <property type="term" value="P:chromosome segregation"/>
    <property type="evidence" value="ECO:0007669"/>
    <property type="project" value="InterPro"/>
</dbReference>
<evidence type="ECO:0000256" key="2">
    <source>
        <dbReference type="ARBA" id="ARBA00022454"/>
    </source>
</evidence>
<accession>A0A0P9H0X1</accession>
<comment type="subunit">
    <text evidence="9">Component of the NDC80 complex.</text>
</comment>
<sequence length="354" mass="38645">MAASAGPSGLPSTPRGTYTSTGTPRSARRLLNPSTPSSRASFAHQQPSALLQQQQAQAPVLAPLAPINSRAYPDRPYADDDDLRLVMDADRDAVDTACHLLGASLAHQRKAVLEALEEMSAEKRRLDKMTRELGDAAKDMVRTVQREKDELDRARELEGDVTARGRALAVQVETAQAEVKEVLAKLAARRELKDKQRAAFSQQVSRNGPELAFFEHKLGLKIRGRAPDVIQFKFQHIDPASHARTFSFDLDVSQPTYALSSPTPASLLPPSLSAPLLAHLNTSRDLYRFVRALRAAVVAEVKVEKVLGAGGAEAERERERRRVREREAREGERERDDAEGGAGVRGARGVGVGA</sequence>
<keyword evidence="9" id="KW-0539">Nucleus</keyword>
<evidence type="ECO:0000256" key="6">
    <source>
        <dbReference type="ARBA" id="ARBA00023054"/>
    </source>
</evidence>
<evidence type="ECO:0000256" key="10">
    <source>
        <dbReference type="SAM" id="Coils"/>
    </source>
</evidence>
<name>A0A0P9H0X1_RHOGW</name>
<keyword evidence="7 9" id="KW-0131">Cell cycle</keyword>
<dbReference type="PANTHER" id="PTHR14281:SF0">
    <property type="entry name" value="KINETOCHORE PROTEIN SPC25"/>
    <property type="match status" value="1"/>
</dbReference>
<keyword evidence="14" id="KW-1185">Reference proteome</keyword>
<feature type="region of interest" description="Disordered" evidence="11">
    <location>
        <begin position="1"/>
        <end position="57"/>
    </location>
</feature>
<comment type="similarity">
    <text evidence="1 9">Belongs to the SPC25 family.</text>
</comment>
<feature type="compositionally biased region" description="Polar residues" evidence="11">
    <location>
        <begin position="10"/>
        <end position="24"/>
    </location>
</feature>
<evidence type="ECO:0000256" key="4">
    <source>
        <dbReference type="ARBA" id="ARBA00022776"/>
    </source>
</evidence>
<keyword evidence="8 9" id="KW-0137">Centromere</keyword>
<dbReference type="GO" id="GO:0005634">
    <property type="term" value="C:nucleus"/>
    <property type="evidence" value="ECO:0007669"/>
    <property type="project" value="UniProtKB-SubCell"/>
</dbReference>
<feature type="coiled-coil region" evidence="10">
    <location>
        <begin position="109"/>
        <end position="157"/>
    </location>
</feature>
<keyword evidence="5 9" id="KW-0995">Kinetochore</keyword>
<evidence type="ECO:0000256" key="5">
    <source>
        <dbReference type="ARBA" id="ARBA00022838"/>
    </source>
</evidence>
<dbReference type="GO" id="GO:0031262">
    <property type="term" value="C:Ndc80 complex"/>
    <property type="evidence" value="ECO:0007669"/>
    <property type="project" value="InterPro"/>
</dbReference>
<protein>
    <recommendedName>
        <fullName evidence="9">Kinetochore protein SPC25</fullName>
    </recommendedName>
</protein>
<keyword evidence="2 9" id="KW-0158">Chromosome</keyword>
<comment type="function">
    <text evidence="9">Acts as a component of the essential kinetochore-associated NDC80 complex, which is required for chromosome segregation and spindle checkpoint activity.</text>
</comment>
<evidence type="ECO:0000256" key="11">
    <source>
        <dbReference type="SAM" id="MobiDB-lite"/>
    </source>
</evidence>
<keyword evidence="6 10" id="KW-0175">Coiled coil</keyword>
<feature type="compositionally biased region" description="Gly residues" evidence="11">
    <location>
        <begin position="340"/>
        <end position="354"/>
    </location>
</feature>
<keyword evidence="4 9" id="KW-0498">Mitosis</keyword>
<feature type="domain" description="Chromosome segregation protein Spc25 C-terminal" evidence="12">
    <location>
        <begin position="226"/>
        <end position="296"/>
    </location>
</feature>
<dbReference type="RefSeq" id="XP_018269593.1">
    <property type="nucleotide sequence ID" value="XM_018414622.1"/>
</dbReference>
<dbReference type="STRING" id="578459.A0A0P9H0X1"/>
<evidence type="ECO:0000256" key="3">
    <source>
        <dbReference type="ARBA" id="ARBA00022618"/>
    </source>
</evidence>
<feature type="region of interest" description="Disordered" evidence="11">
    <location>
        <begin position="309"/>
        <end position="354"/>
    </location>
</feature>
<dbReference type="Proteomes" id="UP000053890">
    <property type="component" value="Unassembled WGS sequence"/>
</dbReference>
<evidence type="ECO:0000256" key="7">
    <source>
        <dbReference type="ARBA" id="ARBA00023306"/>
    </source>
</evidence>
<dbReference type="Gene3D" id="3.30.457.50">
    <property type="entry name" value="Chromosome segregation protein Spc25"/>
    <property type="match status" value="1"/>
</dbReference>
<dbReference type="GeneID" id="28975070"/>
<evidence type="ECO:0000256" key="9">
    <source>
        <dbReference type="RuleBase" id="RU367150"/>
    </source>
</evidence>
<dbReference type="OrthoDB" id="4056921at2759"/>
<dbReference type="InterPro" id="IPR013255">
    <property type="entry name" value="Spc25_C"/>
</dbReference>
<dbReference type="GO" id="GO:0051301">
    <property type="term" value="P:cell division"/>
    <property type="evidence" value="ECO:0007669"/>
    <property type="project" value="UniProtKB-UniRule"/>
</dbReference>
<dbReference type="PANTHER" id="PTHR14281">
    <property type="entry name" value="KINETOCHORE PROTEIN SPC25-RELATED"/>
    <property type="match status" value="1"/>
</dbReference>
<feature type="compositionally biased region" description="Low complexity" evidence="11">
    <location>
        <begin position="45"/>
        <end position="57"/>
    </location>
</feature>
<dbReference type="Pfam" id="PF08234">
    <property type="entry name" value="Spindle_Spc25"/>
    <property type="match status" value="1"/>
</dbReference>
<comment type="subcellular location">
    <subcellularLocation>
        <location evidence="9">Nucleus</location>
    </subcellularLocation>
    <subcellularLocation>
        <location evidence="9">Chromosome</location>
        <location evidence="9">Centromere</location>
        <location evidence="9">Kinetochore</location>
    </subcellularLocation>
</comment>
<dbReference type="AlphaFoldDB" id="A0A0P9H0X1"/>
<dbReference type="InterPro" id="IPR045143">
    <property type="entry name" value="Spc25"/>
</dbReference>
<dbReference type="CDD" id="cd23784">
    <property type="entry name" value="RWD_Spc25"/>
    <property type="match status" value="1"/>
</dbReference>
<evidence type="ECO:0000313" key="14">
    <source>
        <dbReference type="Proteomes" id="UP000053890"/>
    </source>
</evidence>
<evidence type="ECO:0000256" key="1">
    <source>
        <dbReference type="ARBA" id="ARBA00006379"/>
    </source>
</evidence>